<dbReference type="Gene3D" id="3.10.270.10">
    <property type="entry name" value="Urate Oxidase"/>
    <property type="match status" value="1"/>
</dbReference>
<keyword evidence="4 5" id="KW-0560">Oxidoreductase</keyword>
<evidence type="ECO:0000256" key="3">
    <source>
        <dbReference type="ARBA" id="ARBA00022631"/>
    </source>
</evidence>
<dbReference type="SUPFAM" id="SSF55620">
    <property type="entry name" value="Tetrahydrobiopterin biosynthesis enzymes-like"/>
    <property type="match status" value="2"/>
</dbReference>
<dbReference type="PIRSF" id="PIRSF000241">
    <property type="entry name" value="Urate_oxidase"/>
    <property type="match status" value="1"/>
</dbReference>
<dbReference type="InterPro" id="IPR019842">
    <property type="entry name" value="Uricase_CS"/>
</dbReference>
<dbReference type="InterPro" id="IPR002042">
    <property type="entry name" value="Uricase"/>
</dbReference>
<dbReference type="PROSITE" id="PS00366">
    <property type="entry name" value="URICASE"/>
    <property type="match status" value="1"/>
</dbReference>
<accession>A0ABY3U2L1</accession>
<organism evidence="7 8">
    <name type="scientific">Mycolicibacillus parakoreensis</name>
    <dbReference type="NCBI Taxonomy" id="1069221"/>
    <lineage>
        <taxon>Bacteria</taxon>
        <taxon>Bacillati</taxon>
        <taxon>Actinomycetota</taxon>
        <taxon>Actinomycetes</taxon>
        <taxon>Mycobacteriales</taxon>
        <taxon>Mycobacteriaceae</taxon>
        <taxon>Mycolicibacillus</taxon>
    </lineage>
</organism>
<gene>
    <name evidence="7" type="primary">pucL</name>
    <name evidence="7" type="ORF">MIU77_08040</name>
</gene>
<dbReference type="RefSeq" id="WP_240172394.1">
    <property type="nucleotide sequence ID" value="NZ_CP092365.1"/>
</dbReference>
<dbReference type="NCBIfam" id="TIGR03383">
    <property type="entry name" value="urate_oxi"/>
    <property type="match status" value="1"/>
</dbReference>
<evidence type="ECO:0000256" key="2">
    <source>
        <dbReference type="ARBA" id="ARBA00009760"/>
    </source>
</evidence>
<evidence type="ECO:0000256" key="6">
    <source>
        <dbReference type="RuleBase" id="RU004455"/>
    </source>
</evidence>
<name>A0ABY3U2L1_9MYCO</name>
<keyword evidence="8" id="KW-1185">Reference proteome</keyword>
<keyword evidence="3 5" id="KW-0659">Purine metabolism</keyword>
<dbReference type="Proteomes" id="UP001055200">
    <property type="component" value="Chromosome"/>
</dbReference>
<proteinExistence type="inferred from homology"/>
<dbReference type="PANTHER" id="PTHR42874">
    <property type="entry name" value="URICASE"/>
    <property type="match status" value="1"/>
</dbReference>
<comment type="function">
    <text evidence="5 6">Catalyzes the oxidation of uric acid to 5-hydroxyisourate, which is further processed to form (S)-allantoin.</text>
</comment>
<dbReference type="EC" id="1.7.3.3" evidence="5 6"/>
<evidence type="ECO:0000256" key="5">
    <source>
        <dbReference type="PIRNR" id="PIRNR000241"/>
    </source>
</evidence>
<reference evidence="7" key="1">
    <citation type="submission" date="2022-08" db="EMBL/GenBank/DDBJ databases">
        <title>Complete genome sequence of 14 non-tuberculosis mycobacteria type-strains.</title>
        <authorList>
            <person name="Igarashi Y."/>
            <person name="Osugi A."/>
            <person name="Mitarai S."/>
        </authorList>
    </citation>
    <scope>NUCLEOTIDE SEQUENCE</scope>
    <source>
        <strain evidence="7">DSM 45575</strain>
    </source>
</reference>
<comment type="pathway">
    <text evidence="1 5">Purine metabolism; urate degradation; (S)-allantoin from urate: step 1/3.</text>
</comment>
<dbReference type="Pfam" id="PF01014">
    <property type="entry name" value="Uricase"/>
    <property type="match status" value="2"/>
</dbReference>
<evidence type="ECO:0000313" key="7">
    <source>
        <dbReference type="EMBL" id="ULN54195.1"/>
    </source>
</evidence>
<dbReference type="PRINTS" id="PR00093">
    <property type="entry name" value="URICASE"/>
</dbReference>
<comment type="similarity">
    <text evidence="2 5 6">Belongs to the uricase family.</text>
</comment>
<evidence type="ECO:0000256" key="4">
    <source>
        <dbReference type="ARBA" id="ARBA00023002"/>
    </source>
</evidence>
<protein>
    <recommendedName>
        <fullName evidence="5 6">Uricase</fullName>
        <ecNumber evidence="5 6">1.7.3.3</ecNumber>
    </recommendedName>
    <alternativeName>
        <fullName evidence="5">Urate oxidase</fullName>
    </alternativeName>
</protein>
<sequence length="305" mass="33436">MAIVLGPNQYGKAEVRLVRVARDTAVHDIRDLTVSTALRGDFRDAHTTGDQHQVLPTDTQKNTVFALAKQHGVGAIEQFALMLADHFIDACTAASGARVEIVEQPWSRIPVAGAGHDHAFYRGGGGLRNTVVNVDGSGTERRAHVVSGVEDLVVLKTTGSEFRGFQRDRYTTLDDTDDRILATSLVARWRYESATGPDDLDWDDCYAAITTQLMERFAEEHSFALQQTLAAMGAAVLRSRPEVAEIKFSAPNKHHFAVDLEPFGLTNANEVFYAADRPYGLIETSVLRDDASDPGRAWHAIPGFC</sequence>
<dbReference type="EMBL" id="CP092365">
    <property type="protein sequence ID" value="ULN54195.1"/>
    <property type="molecule type" value="Genomic_DNA"/>
</dbReference>
<evidence type="ECO:0000313" key="8">
    <source>
        <dbReference type="Proteomes" id="UP001055200"/>
    </source>
</evidence>
<evidence type="ECO:0000256" key="1">
    <source>
        <dbReference type="ARBA" id="ARBA00004831"/>
    </source>
</evidence>
<dbReference type="PANTHER" id="PTHR42874:SF1">
    <property type="entry name" value="URICASE"/>
    <property type="match status" value="1"/>
</dbReference>
<comment type="catalytic activity">
    <reaction evidence="5 6">
        <text>urate + O2 + H2O = 5-hydroxyisourate + H2O2</text>
        <dbReference type="Rhea" id="RHEA:21368"/>
        <dbReference type="ChEBI" id="CHEBI:15377"/>
        <dbReference type="ChEBI" id="CHEBI:15379"/>
        <dbReference type="ChEBI" id="CHEBI:16240"/>
        <dbReference type="ChEBI" id="CHEBI:17775"/>
        <dbReference type="ChEBI" id="CHEBI:18072"/>
        <dbReference type="EC" id="1.7.3.3"/>
    </reaction>
</comment>